<feature type="site" description="Important for catalytic activity" evidence="8">
    <location>
        <position position="215"/>
    </location>
</feature>
<dbReference type="PROSITE" id="PS00728">
    <property type="entry name" value="AP_NUCLEASE_F1_3"/>
    <property type="match status" value="1"/>
</dbReference>
<feature type="active site" description="Proton donor/acceptor" evidence="6">
    <location>
        <position position="144"/>
    </location>
</feature>
<sequence>MKIATWNVNSIKVRLPIVSDWLQTHGVDVLMLQEIKTTEFPTAEFEKIGYRCEFVGQKAYNGVATLTKIAGADPVKALAGDAADEHARFLAMTINGVRVINIYLPNGNPIGTEKFAYKLAWMQRLKSEIQSMLDAEIPFVVGGDFNVIPDDIDCSDPKLWVNDALAQPETRALWRSMLHLGTVDAFRAVDKRPGQYSFWDYQAGAWRRNIGIRIDHFLTSPQITDRIEACEIDKAPRALEKASDHTPVILTLRA</sequence>
<keyword evidence="11" id="KW-1185">Reference proteome</keyword>
<evidence type="ECO:0000256" key="7">
    <source>
        <dbReference type="PIRSR" id="PIRSR604808-2"/>
    </source>
</evidence>
<feature type="binding site" evidence="7">
    <location>
        <position position="245"/>
    </location>
    <ligand>
        <name>Mg(2+)</name>
        <dbReference type="ChEBI" id="CHEBI:18420"/>
        <label>1</label>
    </ligand>
</feature>
<dbReference type="Gene3D" id="3.60.10.10">
    <property type="entry name" value="Endonuclease/exonuclease/phosphatase"/>
    <property type="match status" value="1"/>
</dbReference>
<dbReference type="PROSITE" id="PS51435">
    <property type="entry name" value="AP_NUCLEASE_F1_4"/>
    <property type="match status" value="1"/>
</dbReference>
<comment type="similarity">
    <text evidence="2">Belongs to the DNA repair enzymes AP/ExoA family.</text>
</comment>
<comment type="caution">
    <text evidence="10">The sequence shown here is derived from an EMBL/GenBank/DDBJ whole genome shotgun (WGS) entry which is preliminary data.</text>
</comment>
<dbReference type="EMBL" id="BOPV01000001">
    <property type="protein sequence ID" value="GIL38378.1"/>
    <property type="molecule type" value="Genomic_DNA"/>
</dbReference>
<keyword evidence="3 7" id="KW-0479">Metal-binding</keyword>
<comment type="cofactor">
    <cofactor evidence="7">
        <name>Mg(2+)</name>
        <dbReference type="ChEBI" id="CHEBI:18420"/>
    </cofactor>
    <cofactor evidence="7">
        <name>Mn(2+)</name>
        <dbReference type="ChEBI" id="CHEBI:29035"/>
    </cofactor>
    <text evidence="7">Probably binds two magnesium or manganese ions per subunit.</text>
</comment>
<protein>
    <submittedName>
        <fullName evidence="10">Exodeoxyribonuclease III</fullName>
    </submittedName>
</protein>
<dbReference type="SUPFAM" id="SSF56219">
    <property type="entry name" value="DNase I-like"/>
    <property type="match status" value="1"/>
</dbReference>
<name>A0A8S8X619_9PROT</name>
<feature type="binding site" evidence="7">
    <location>
        <position position="34"/>
    </location>
    <ligand>
        <name>Mg(2+)</name>
        <dbReference type="ChEBI" id="CHEBI:18420"/>
        <label>1</label>
    </ligand>
</feature>
<dbReference type="InterPro" id="IPR036691">
    <property type="entry name" value="Endo/exonu/phosph_ase_sf"/>
</dbReference>
<dbReference type="GO" id="GO:0004519">
    <property type="term" value="F:endonuclease activity"/>
    <property type="evidence" value="ECO:0007669"/>
    <property type="project" value="InterPro"/>
</dbReference>
<dbReference type="Pfam" id="PF03372">
    <property type="entry name" value="Exo_endo_phos"/>
    <property type="match status" value="1"/>
</dbReference>
<evidence type="ECO:0000256" key="5">
    <source>
        <dbReference type="ARBA" id="ARBA00022842"/>
    </source>
</evidence>
<feature type="site" description="Transition state stabilizer" evidence="8">
    <location>
        <position position="146"/>
    </location>
</feature>
<evidence type="ECO:0000256" key="3">
    <source>
        <dbReference type="ARBA" id="ARBA00022723"/>
    </source>
</evidence>
<feature type="site" description="Interaction with DNA substrate" evidence="8">
    <location>
        <position position="245"/>
    </location>
</feature>
<proteinExistence type="inferred from homology"/>
<dbReference type="PANTHER" id="PTHR43250:SF2">
    <property type="entry name" value="EXODEOXYRIBONUCLEASE III"/>
    <property type="match status" value="1"/>
</dbReference>
<dbReference type="InterPro" id="IPR005135">
    <property type="entry name" value="Endo/exonuclease/phosphatase"/>
</dbReference>
<dbReference type="CDD" id="cd09086">
    <property type="entry name" value="ExoIII-like_AP-endo"/>
    <property type="match status" value="1"/>
</dbReference>
<feature type="domain" description="Endonuclease/exonuclease/phosphatase" evidence="9">
    <location>
        <begin position="4"/>
        <end position="245"/>
    </location>
</feature>
<evidence type="ECO:0000256" key="6">
    <source>
        <dbReference type="PIRSR" id="PIRSR604808-1"/>
    </source>
</evidence>
<keyword evidence="5 7" id="KW-0460">Magnesium</keyword>
<dbReference type="NCBIfam" id="TIGR00633">
    <property type="entry name" value="xth"/>
    <property type="match status" value="1"/>
</dbReference>
<dbReference type="AlphaFoldDB" id="A0A8S8X619"/>
<evidence type="ECO:0000256" key="4">
    <source>
        <dbReference type="ARBA" id="ARBA00022801"/>
    </source>
</evidence>
<reference evidence="10" key="1">
    <citation type="submission" date="2021-02" db="EMBL/GenBank/DDBJ databases">
        <title>Genome sequence of Rhodospirillales sp. strain TMPK1 isolated from soil.</title>
        <authorList>
            <person name="Nakai R."/>
            <person name="Kusada H."/>
            <person name="Tamaki H."/>
        </authorList>
    </citation>
    <scope>NUCLEOTIDE SEQUENCE</scope>
    <source>
        <strain evidence="10">TMPK1</strain>
    </source>
</reference>
<dbReference type="GO" id="GO:0003677">
    <property type="term" value="F:DNA binding"/>
    <property type="evidence" value="ECO:0007669"/>
    <property type="project" value="InterPro"/>
</dbReference>
<dbReference type="GO" id="GO:0046872">
    <property type="term" value="F:metal ion binding"/>
    <property type="evidence" value="ECO:0007669"/>
    <property type="project" value="UniProtKB-KW"/>
</dbReference>
<evidence type="ECO:0000313" key="11">
    <source>
        <dbReference type="Proteomes" id="UP000681075"/>
    </source>
</evidence>
<keyword evidence="7" id="KW-0464">Manganese</keyword>
<dbReference type="InterPro" id="IPR004808">
    <property type="entry name" value="AP_endonuc_1"/>
</dbReference>
<keyword evidence="4" id="KW-0378">Hydrolase</keyword>
<evidence type="ECO:0000256" key="8">
    <source>
        <dbReference type="PIRSR" id="PIRSR604808-3"/>
    </source>
</evidence>
<evidence type="ECO:0000313" key="10">
    <source>
        <dbReference type="EMBL" id="GIL38378.1"/>
    </source>
</evidence>
<accession>A0A8S8X619</accession>
<dbReference type="Proteomes" id="UP000681075">
    <property type="component" value="Unassembled WGS sequence"/>
</dbReference>
<gene>
    <name evidence="10" type="ORF">TMPK1_06150</name>
</gene>
<dbReference type="GO" id="GO:0006281">
    <property type="term" value="P:DNA repair"/>
    <property type="evidence" value="ECO:0007669"/>
    <property type="project" value="InterPro"/>
</dbReference>
<evidence type="ECO:0000256" key="1">
    <source>
        <dbReference type="ARBA" id="ARBA00001936"/>
    </source>
</evidence>
<dbReference type="RefSeq" id="WP_420241365.1">
    <property type="nucleotide sequence ID" value="NZ_BOPV01000001.1"/>
</dbReference>
<evidence type="ECO:0000259" key="9">
    <source>
        <dbReference type="Pfam" id="PF03372"/>
    </source>
</evidence>
<dbReference type="NCBIfam" id="TIGR00195">
    <property type="entry name" value="exoDNase_III"/>
    <property type="match status" value="1"/>
</dbReference>
<feature type="binding site" evidence="7">
    <location>
        <position position="7"/>
    </location>
    <ligand>
        <name>Mg(2+)</name>
        <dbReference type="ChEBI" id="CHEBI:18420"/>
        <label>1</label>
    </ligand>
</feature>
<evidence type="ECO:0000256" key="2">
    <source>
        <dbReference type="ARBA" id="ARBA00007092"/>
    </source>
</evidence>
<dbReference type="InterPro" id="IPR037493">
    <property type="entry name" value="ExoIII-like"/>
</dbReference>
<feature type="binding site" evidence="7">
    <location>
        <position position="144"/>
    </location>
    <ligand>
        <name>Mg(2+)</name>
        <dbReference type="ChEBI" id="CHEBI:18420"/>
        <label>1</label>
    </ligand>
</feature>
<organism evidence="10 11">
    <name type="scientific">Roseiterribacter gracilis</name>
    <dbReference type="NCBI Taxonomy" id="2812848"/>
    <lineage>
        <taxon>Bacteria</taxon>
        <taxon>Pseudomonadati</taxon>
        <taxon>Pseudomonadota</taxon>
        <taxon>Alphaproteobacteria</taxon>
        <taxon>Rhodospirillales</taxon>
        <taxon>Roseiterribacteraceae</taxon>
        <taxon>Roseiterribacter</taxon>
    </lineage>
</organism>
<feature type="binding site" evidence="7">
    <location>
        <position position="244"/>
    </location>
    <ligand>
        <name>Mg(2+)</name>
        <dbReference type="ChEBI" id="CHEBI:18420"/>
        <label>1</label>
    </ligand>
</feature>
<dbReference type="PANTHER" id="PTHR43250">
    <property type="entry name" value="EXODEOXYRIBONUCLEASE III"/>
    <property type="match status" value="1"/>
</dbReference>
<comment type="cofactor">
    <cofactor evidence="1">
        <name>Mn(2+)</name>
        <dbReference type="ChEBI" id="CHEBI:29035"/>
    </cofactor>
</comment>
<feature type="binding site" evidence="7">
    <location>
        <position position="146"/>
    </location>
    <ligand>
        <name>Mg(2+)</name>
        <dbReference type="ChEBI" id="CHEBI:18420"/>
        <label>1</label>
    </ligand>
</feature>
<feature type="active site" description="Proton acceptor" evidence="6">
    <location>
        <position position="245"/>
    </location>
</feature>
<dbReference type="InterPro" id="IPR020848">
    <property type="entry name" value="AP_endonuclease_F1_CS"/>
</dbReference>
<feature type="active site" evidence="6">
    <location>
        <position position="103"/>
    </location>
</feature>
<dbReference type="GO" id="GO:0008311">
    <property type="term" value="F:double-stranded DNA 3'-5' DNA exonuclease activity"/>
    <property type="evidence" value="ECO:0007669"/>
    <property type="project" value="InterPro"/>
</dbReference>